<dbReference type="GO" id="GO:0005829">
    <property type="term" value="C:cytosol"/>
    <property type="evidence" value="ECO:0007669"/>
    <property type="project" value="TreeGrafter"/>
</dbReference>
<dbReference type="EMBL" id="JAFGDB010000104">
    <property type="protein sequence ID" value="MBN2067975.1"/>
    <property type="molecule type" value="Genomic_DNA"/>
</dbReference>
<dbReference type="Gene3D" id="3.30.1330.10">
    <property type="entry name" value="PurM-like, N-terminal domain"/>
    <property type="match status" value="1"/>
</dbReference>
<accession>A0A938YS73</accession>
<dbReference type="PANTHER" id="PTHR10520:SF12">
    <property type="entry name" value="TRIFUNCTIONAL PURINE BIOSYNTHETIC PROTEIN ADENOSINE-3"/>
    <property type="match status" value="1"/>
</dbReference>
<evidence type="ECO:0000256" key="12">
    <source>
        <dbReference type="ARBA" id="ARBA00032931"/>
    </source>
</evidence>
<evidence type="ECO:0000256" key="7">
    <source>
        <dbReference type="ARBA" id="ARBA00022598"/>
    </source>
</evidence>
<evidence type="ECO:0000256" key="3">
    <source>
        <dbReference type="ARBA" id="ARBA00010280"/>
    </source>
</evidence>
<dbReference type="GO" id="GO:0046084">
    <property type="term" value="P:adenine biosynthetic process"/>
    <property type="evidence" value="ECO:0007669"/>
    <property type="project" value="TreeGrafter"/>
</dbReference>
<dbReference type="Proteomes" id="UP000809243">
    <property type="component" value="Unassembled WGS sequence"/>
</dbReference>
<dbReference type="EC" id="6.3.3.1" evidence="4 15"/>
<dbReference type="FunFam" id="3.30.1330.10:FF:000001">
    <property type="entry name" value="Phosphoribosylformylglycinamidine cyclo-ligase"/>
    <property type="match status" value="1"/>
</dbReference>
<dbReference type="GO" id="GO:0004637">
    <property type="term" value="F:phosphoribosylamine-glycine ligase activity"/>
    <property type="evidence" value="ECO:0007669"/>
    <property type="project" value="TreeGrafter"/>
</dbReference>
<evidence type="ECO:0000313" key="18">
    <source>
        <dbReference type="EMBL" id="MBN2067975.1"/>
    </source>
</evidence>
<dbReference type="GO" id="GO:0006189">
    <property type="term" value="P:'de novo' IMP biosynthetic process"/>
    <property type="evidence" value="ECO:0007669"/>
    <property type="project" value="UniProtKB-UniRule"/>
</dbReference>
<dbReference type="SUPFAM" id="SSF55326">
    <property type="entry name" value="PurM N-terminal domain-like"/>
    <property type="match status" value="1"/>
</dbReference>
<gene>
    <name evidence="15" type="primary">purM</name>
    <name evidence="18" type="ORF">JW744_05905</name>
</gene>
<evidence type="ECO:0000256" key="9">
    <source>
        <dbReference type="ARBA" id="ARBA00022755"/>
    </source>
</evidence>
<dbReference type="GO" id="GO:0004641">
    <property type="term" value="F:phosphoribosylformylglycinamidine cyclo-ligase activity"/>
    <property type="evidence" value="ECO:0007669"/>
    <property type="project" value="UniProtKB-UniRule"/>
</dbReference>
<keyword evidence="10 15" id="KW-0067">ATP-binding</keyword>
<dbReference type="InterPro" id="IPR016188">
    <property type="entry name" value="PurM-like_N"/>
</dbReference>
<reference evidence="18" key="1">
    <citation type="submission" date="2021-01" db="EMBL/GenBank/DDBJ databases">
        <title>Active Sulfur Cycling in an Early Earth Analoge.</title>
        <authorList>
            <person name="Hahn C.R."/>
            <person name="Youssef N.H."/>
            <person name="Elshahed M."/>
        </authorList>
    </citation>
    <scope>NUCLEOTIDE SEQUENCE</scope>
    <source>
        <strain evidence="18">Zod_Metabat.1151</strain>
    </source>
</reference>
<keyword evidence="9 15" id="KW-0658">Purine biosynthesis</keyword>
<evidence type="ECO:0000256" key="2">
    <source>
        <dbReference type="ARBA" id="ARBA00004686"/>
    </source>
</evidence>
<evidence type="ECO:0000256" key="8">
    <source>
        <dbReference type="ARBA" id="ARBA00022741"/>
    </source>
</evidence>
<dbReference type="HAMAP" id="MF_00741">
    <property type="entry name" value="AIRS"/>
    <property type="match status" value="1"/>
</dbReference>
<evidence type="ECO:0000256" key="4">
    <source>
        <dbReference type="ARBA" id="ARBA00013047"/>
    </source>
</evidence>
<name>A0A938YS73_9ARCH</name>
<evidence type="ECO:0000256" key="1">
    <source>
        <dbReference type="ARBA" id="ARBA00004496"/>
    </source>
</evidence>
<comment type="caution">
    <text evidence="18">The sequence shown here is derived from an EMBL/GenBank/DDBJ whole genome shotgun (WGS) entry which is preliminary data.</text>
</comment>
<evidence type="ECO:0000256" key="13">
    <source>
        <dbReference type="ARBA" id="ARBA00033093"/>
    </source>
</evidence>
<comment type="similarity">
    <text evidence="3 15">Belongs to the AIR synthase family.</text>
</comment>
<comment type="catalytic activity">
    <reaction evidence="14 15">
        <text>2-formamido-N(1)-(5-O-phospho-beta-D-ribosyl)acetamidine + ATP = 5-amino-1-(5-phospho-beta-D-ribosyl)imidazole + ADP + phosphate + H(+)</text>
        <dbReference type="Rhea" id="RHEA:23032"/>
        <dbReference type="ChEBI" id="CHEBI:15378"/>
        <dbReference type="ChEBI" id="CHEBI:30616"/>
        <dbReference type="ChEBI" id="CHEBI:43474"/>
        <dbReference type="ChEBI" id="CHEBI:137981"/>
        <dbReference type="ChEBI" id="CHEBI:147287"/>
        <dbReference type="ChEBI" id="CHEBI:456216"/>
        <dbReference type="EC" id="6.3.3.1"/>
    </reaction>
</comment>
<dbReference type="FunFam" id="3.90.650.10:FF:000011">
    <property type="entry name" value="Phosphoribosylformylglycinamidine cyclo-ligase"/>
    <property type="match status" value="1"/>
</dbReference>
<dbReference type="InterPro" id="IPR010918">
    <property type="entry name" value="PurM-like_C_dom"/>
</dbReference>
<sequence>MATYREAGVDIEEGSRAVQLIKKHVKSTFSKDVLLDIGAFGGAVDAKKLKKYKEPVLISSIDGVGTKTKIAAKLGKWDSVGKDIVGHSCNDILACGAEPWYFLDYLASSRLKAEKVEQIVKGMAEACKENGVSLIGGETAEMPGVYLEGETDIVGCIVGIVEKRGIIDGSRIRRGNMLIALQSNGLHTNGYSLARKVLIEDAKMDLGEVPEGFECSLGEELLWPHKSYAKAVLPLAKKGILKGIAHITGGGLIDNVGRLLPEGLGAEIIKGKLRPQPIFSLIKEKGMVPESDMFRTFNMGAGMVLIVEGKDEKKVLKEVEKAKEEAYVIGKIVKGKGVQVI</sequence>
<dbReference type="CDD" id="cd02196">
    <property type="entry name" value="PurM"/>
    <property type="match status" value="1"/>
</dbReference>
<evidence type="ECO:0000256" key="14">
    <source>
        <dbReference type="ARBA" id="ARBA00049057"/>
    </source>
</evidence>
<proteinExistence type="inferred from homology"/>
<dbReference type="Gene3D" id="3.90.650.10">
    <property type="entry name" value="PurM-like C-terminal domain"/>
    <property type="match status" value="1"/>
</dbReference>
<protein>
    <recommendedName>
        <fullName evidence="5 15">Phosphoribosylformylglycinamidine cyclo-ligase</fullName>
        <ecNumber evidence="4 15">6.3.3.1</ecNumber>
    </recommendedName>
    <alternativeName>
        <fullName evidence="12 15">AIR synthase</fullName>
    </alternativeName>
    <alternativeName>
        <fullName evidence="13 15">AIRS</fullName>
    </alternativeName>
    <alternativeName>
        <fullName evidence="11 15">Phosphoribosyl-aminoimidazole synthetase</fullName>
    </alternativeName>
</protein>
<dbReference type="InterPro" id="IPR036921">
    <property type="entry name" value="PurM-like_N_sf"/>
</dbReference>
<dbReference type="SUPFAM" id="SSF56042">
    <property type="entry name" value="PurM C-terminal domain-like"/>
    <property type="match status" value="1"/>
</dbReference>
<evidence type="ECO:0000259" key="16">
    <source>
        <dbReference type="Pfam" id="PF00586"/>
    </source>
</evidence>
<evidence type="ECO:0000256" key="6">
    <source>
        <dbReference type="ARBA" id="ARBA00022490"/>
    </source>
</evidence>
<evidence type="ECO:0000259" key="17">
    <source>
        <dbReference type="Pfam" id="PF02769"/>
    </source>
</evidence>
<comment type="subcellular location">
    <subcellularLocation>
        <location evidence="1 15">Cytoplasm</location>
    </subcellularLocation>
</comment>
<dbReference type="Pfam" id="PF00586">
    <property type="entry name" value="AIRS"/>
    <property type="match status" value="1"/>
</dbReference>
<evidence type="ECO:0000256" key="11">
    <source>
        <dbReference type="ARBA" id="ARBA00031908"/>
    </source>
</evidence>
<evidence type="ECO:0000313" key="19">
    <source>
        <dbReference type="Proteomes" id="UP000809243"/>
    </source>
</evidence>
<keyword evidence="6 15" id="KW-0963">Cytoplasm</keyword>
<organism evidence="18 19">
    <name type="scientific">Candidatus Iainarchaeum sp</name>
    <dbReference type="NCBI Taxonomy" id="3101447"/>
    <lineage>
        <taxon>Archaea</taxon>
        <taxon>Candidatus Iainarchaeota</taxon>
        <taxon>Candidatus Iainarchaeia</taxon>
        <taxon>Candidatus Iainarchaeales</taxon>
        <taxon>Candidatus Iainarchaeaceae</taxon>
        <taxon>Candidatus Iainarchaeum</taxon>
    </lineage>
</organism>
<dbReference type="InterPro" id="IPR004733">
    <property type="entry name" value="PurM_cligase"/>
</dbReference>
<dbReference type="Pfam" id="PF02769">
    <property type="entry name" value="AIRS_C"/>
    <property type="match status" value="1"/>
</dbReference>
<feature type="domain" description="PurM-like C-terminal" evidence="17">
    <location>
        <begin position="174"/>
        <end position="340"/>
    </location>
</feature>
<evidence type="ECO:0000256" key="10">
    <source>
        <dbReference type="ARBA" id="ARBA00022840"/>
    </source>
</evidence>
<dbReference type="GO" id="GO:0005524">
    <property type="term" value="F:ATP binding"/>
    <property type="evidence" value="ECO:0007669"/>
    <property type="project" value="UniProtKB-KW"/>
</dbReference>
<evidence type="ECO:0000256" key="15">
    <source>
        <dbReference type="HAMAP-Rule" id="MF_00741"/>
    </source>
</evidence>
<keyword evidence="8 15" id="KW-0547">Nucleotide-binding</keyword>
<feature type="domain" description="PurM-like N-terminal" evidence="16">
    <location>
        <begin position="56"/>
        <end position="161"/>
    </location>
</feature>
<dbReference type="PANTHER" id="PTHR10520">
    <property type="entry name" value="TRIFUNCTIONAL PURINE BIOSYNTHETIC PROTEIN ADENOSINE-3-RELATED"/>
    <property type="match status" value="1"/>
</dbReference>
<keyword evidence="7 15" id="KW-0436">Ligase</keyword>
<dbReference type="InterPro" id="IPR036676">
    <property type="entry name" value="PurM-like_C_sf"/>
</dbReference>
<dbReference type="AlphaFoldDB" id="A0A938YS73"/>
<dbReference type="NCBIfam" id="TIGR00878">
    <property type="entry name" value="purM"/>
    <property type="match status" value="1"/>
</dbReference>
<evidence type="ECO:0000256" key="5">
    <source>
        <dbReference type="ARBA" id="ARBA00020367"/>
    </source>
</evidence>
<comment type="pathway">
    <text evidence="2 15">Purine metabolism; IMP biosynthesis via de novo pathway; 5-amino-1-(5-phospho-D-ribosyl)imidazole from N(2)-formyl-N(1)-(5-phospho-D-ribosyl)glycinamide: step 2/2.</text>
</comment>